<evidence type="ECO:0000313" key="1">
    <source>
        <dbReference type="EMBL" id="JAH82060.1"/>
    </source>
</evidence>
<accession>A0A0E9VXL1</accession>
<dbReference type="EMBL" id="GBXM01026517">
    <property type="protein sequence ID" value="JAH82060.1"/>
    <property type="molecule type" value="Transcribed_RNA"/>
</dbReference>
<sequence length="28" mass="3099">MCLQSSTNQQLTLLSSDRPSLLSQTCSR</sequence>
<reference evidence="1" key="1">
    <citation type="submission" date="2014-11" db="EMBL/GenBank/DDBJ databases">
        <authorList>
            <person name="Amaro Gonzalez C."/>
        </authorList>
    </citation>
    <scope>NUCLEOTIDE SEQUENCE</scope>
</reference>
<name>A0A0E9VXL1_ANGAN</name>
<dbReference type="EMBL" id="GBXM01028106">
    <property type="protein sequence ID" value="JAH80471.1"/>
    <property type="molecule type" value="Transcribed_RNA"/>
</dbReference>
<reference evidence="1" key="2">
    <citation type="journal article" date="2015" name="Fish Shellfish Immunol.">
        <title>Early steps in the European eel (Anguilla anguilla)-Vibrio vulnificus interaction in the gills: Role of the RtxA13 toxin.</title>
        <authorList>
            <person name="Callol A."/>
            <person name="Pajuelo D."/>
            <person name="Ebbesson L."/>
            <person name="Teles M."/>
            <person name="MacKenzie S."/>
            <person name="Amaro C."/>
        </authorList>
    </citation>
    <scope>NUCLEOTIDE SEQUENCE</scope>
</reference>
<organism evidence="1">
    <name type="scientific">Anguilla anguilla</name>
    <name type="common">European freshwater eel</name>
    <name type="synonym">Muraena anguilla</name>
    <dbReference type="NCBI Taxonomy" id="7936"/>
    <lineage>
        <taxon>Eukaryota</taxon>
        <taxon>Metazoa</taxon>
        <taxon>Chordata</taxon>
        <taxon>Craniata</taxon>
        <taxon>Vertebrata</taxon>
        <taxon>Euteleostomi</taxon>
        <taxon>Actinopterygii</taxon>
        <taxon>Neopterygii</taxon>
        <taxon>Teleostei</taxon>
        <taxon>Anguilliformes</taxon>
        <taxon>Anguillidae</taxon>
        <taxon>Anguilla</taxon>
    </lineage>
</organism>
<proteinExistence type="predicted"/>
<dbReference type="AlphaFoldDB" id="A0A0E9VXL1"/>
<protein>
    <submittedName>
        <fullName evidence="1">Uncharacterized protein</fullName>
    </submittedName>
</protein>